<dbReference type="PROSITE" id="PS51371">
    <property type="entry name" value="CBS"/>
    <property type="match status" value="2"/>
</dbReference>
<dbReference type="Pfam" id="PF02163">
    <property type="entry name" value="Peptidase_M50"/>
    <property type="match status" value="1"/>
</dbReference>
<comment type="cofactor">
    <cofactor evidence="14 16">
        <name>Zn(2+)</name>
        <dbReference type="ChEBI" id="CHEBI:29105"/>
    </cofactor>
    <text evidence="14 16">Binds 1 zinc ion per subunit.</text>
</comment>
<dbReference type="InterPro" id="IPR016483">
    <property type="entry name" value="UCP006404_Pept_M50_CBS"/>
</dbReference>
<comment type="similarity">
    <text evidence="2 14">Belongs to the peptidase M50B family.</text>
</comment>
<dbReference type="PIRSF" id="PIRSF006404">
    <property type="entry name" value="UCP006404_Pept_M50_CBS"/>
    <property type="match status" value="1"/>
</dbReference>
<keyword evidence="6 14" id="KW-0479">Metal-binding</keyword>
<evidence type="ECO:0000256" key="11">
    <source>
        <dbReference type="ARBA" id="ARBA00023049"/>
    </source>
</evidence>
<feature type="domain" description="CBS" evidence="18">
    <location>
        <begin position="341"/>
        <end position="399"/>
    </location>
</feature>
<feature type="transmembrane region" description="Helical" evidence="14">
    <location>
        <begin position="164"/>
        <end position="186"/>
    </location>
</feature>
<evidence type="ECO:0000256" key="17">
    <source>
        <dbReference type="PROSITE-ProRule" id="PRU00703"/>
    </source>
</evidence>
<evidence type="ECO:0000313" key="20">
    <source>
        <dbReference type="Proteomes" id="UP000318661"/>
    </source>
</evidence>
<evidence type="ECO:0000256" key="1">
    <source>
        <dbReference type="ARBA" id="ARBA00004651"/>
    </source>
</evidence>
<keyword evidence="8 14" id="KW-0378">Hydrolase</keyword>
<evidence type="ECO:0000256" key="4">
    <source>
        <dbReference type="ARBA" id="ARBA00022670"/>
    </source>
</evidence>
<protein>
    <recommendedName>
        <fullName evidence="14">Zinc metalloprotease</fullName>
    </recommendedName>
</protein>
<dbReference type="CDD" id="cd06164">
    <property type="entry name" value="S2P-M50_SpoIVFB_CBS"/>
    <property type="match status" value="1"/>
</dbReference>
<evidence type="ECO:0000259" key="18">
    <source>
        <dbReference type="PROSITE" id="PS51371"/>
    </source>
</evidence>
<evidence type="ECO:0000256" key="14">
    <source>
        <dbReference type="PIRNR" id="PIRNR006404"/>
    </source>
</evidence>
<dbReference type="GO" id="GO:0006508">
    <property type="term" value="P:proteolysis"/>
    <property type="evidence" value="ECO:0007669"/>
    <property type="project" value="UniProtKB-KW"/>
</dbReference>
<evidence type="ECO:0000256" key="10">
    <source>
        <dbReference type="ARBA" id="ARBA00022989"/>
    </source>
</evidence>
<feature type="binding site" evidence="16">
    <location>
        <position position="97"/>
    </location>
    <ligand>
        <name>Zn(2+)</name>
        <dbReference type="ChEBI" id="CHEBI:29105"/>
        <note>catalytic</note>
    </ligand>
</feature>
<evidence type="ECO:0000256" key="15">
    <source>
        <dbReference type="PIRSR" id="PIRSR006404-1"/>
    </source>
</evidence>
<comment type="caution">
    <text evidence="19">The sequence shown here is derived from an EMBL/GenBank/DDBJ whole genome shotgun (WGS) entry which is preliminary data.</text>
</comment>
<feature type="active site" evidence="15">
    <location>
        <position position="98"/>
    </location>
</feature>
<feature type="domain" description="CBS" evidence="18">
    <location>
        <begin position="278"/>
        <end position="335"/>
    </location>
</feature>
<evidence type="ECO:0000256" key="3">
    <source>
        <dbReference type="ARBA" id="ARBA00022475"/>
    </source>
</evidence>
<keyword evidence="11 14" id="KW-0482">Metalloprotease</keyword>
<evidence type="ECO:0000256" key="2">
    <source>
        <dbReference type="ARBA" id="ARBA00007931"/>
    </source>
</evidence>
<evidence type="ECO:0000256" key="5">
    <source>
        <dbReference type="ARBA" id="ARBA00022692"/>
    </source>
</evidence>
<keyword evidence="10 14" id="KW-1133">Transmembrane helix</keyword>
<feature type="binding site" evidence="16">
    <location>
        <position position="101"/>
    </location>
    <ligand>
        <name>Zn(2+)</name>
        <dbReference type="ChEBI" id="CHEBI:29105"/>
        <note>catalytic</note>
    </ligand>
</feature>
<dbReference type="Pfam" id="PF00571">
    <property type="entry name" value="CBS"/>
    <property type="match status" value="2"/>
</dbReference>
<dbReference type="InterPro" id="IPR008915">
    <property type="entry name" value="Peptidase_M50"/>
</dbReference>
<dbReference type="GO" id="GO:0005886">
    <property type="term" value="C:plasma membrane"/>
    <property type="evidence" value="ECO:0007669"/>
    <property type="project" value="UniProtKB-SubCell"/>
</dbReference>
<comment type="subcellular location">
    <subcellularLocation>
        <location evidence="1 14">Cell membrane</location>
        <topology evidence="1 14">Multi-pass membrane protein</topology>
    </subcellularLocation>
</comment>
<name>A0A537LIV9_9BACT</name>
<organism evidence="19 20">
    <name type="scientific">Candidatus Segetimicrobium genomatis</name>
    <dbReference type="NCBI Taxonomy" id="2569760"/>
    <lineage>
        <taxon>Bacteria</taxon>
        <taxon>Bacillati</taxon>
        <taxon>Candidatus Sysuimicrobiota</taxon>
        <taxon>Candidatus Sysuimicrobiia</taxon>
        <taxon>Candidatus Sysuimicrobiales</taxon>
        <taxon>Candidatus Segetimicrobiaceae</taxon>
        <taxon>Candidatus Segetimicrobium</taxon>
    </lineage>
</organism>
<keyword evidence="13 14" id="KW-0472">Membrane</keyword>
<dbReference type="EMBL" id="VBAJ01000138">
    <property type="protein sequence ID" value="TMJ07958.1"/>
    <property type="molecule type" value="Genomic_DNA"/>
</dbReference>
<keyword evidence="7" id="KW-0677">Repeat</keyword>
<feature type="transmembrane region" description="Helical" evidence="14">
    <location>
        <begin position="37"/>
        <end position="59"/>
    </location>
</feature>
<feature type="transmembrane region" description="Helical" evidence="14">
    <location>
        <begin position="79"/>
        <end position="96"/>
    </location>
</feature>
<proteinExistence type="inferred from homology"/>
<keyword evidence="4 14" id="KW-0645">Protease</keyword>
<gene>
    <name evidence="19" type="ORF">E6G99_05345</name>
</gene>
<accession>A0A537LIV9</accession>
<dbReference type="SUPFAM" id="SSF54631">
    <property type="entry name" value="CBS-domain pair"/>
    <property type="match status" value="1"/>
</dbReference>
<keyword evidence="3 14" id="KW-1003">Cell membrane</keyword>
<dbReference type="InterPro" id="IPR046342">
    <property type="entry name" value="CBS_dom_sf"/>
</dbReference>
<sequence length="415" mass="44768">MTSSPSLPSGDLLWYRAGWGPACEELEYRLMRGAIRLGRILGIPIGANYTWFIALWVLAWSLADAYYPARFPGFPASTYWTMGLISTILLFASVVVHELGHAIAARRYGIRTRSIVLFMFGGVAQIAKDPPTPGAELAVAAAGPLTSLALGGLFAVVNPLAAGSALGAIIAYLAWVNAGLAGFNLIPGFPLDGGRMLRALIWRITGSLERATLIASRTGQVVAVAFIAAGVLRAFTGGGIAGLWLILLGWFMDTGAQGSYQQALLREALGKVRIGDIMTRDVHTIDPGLTLEQAVADYFLPFKHGGFPVVWGDRLLGIITLHDVRDVPRDRRAAITVRNAMTPLSRLRTIRPTTSAYEAFARMAQDGIGRLLVTDLDGTLLGIVTRSDLLHAIRTRVELEEPSAERAPSTRTRPR</sequence>
<feature type="transmembrane region" description="Helical" evidence="14">
    <location>
        <begin position="139"/>
        <end position="157"/>
    </location>
</feature>
<dbReference type="Proteomes" id="UP000318661">
    <property type="component" value="Unassembled WGS sequence"/>
</dbReference>
<keyword evidence="9 14" id="KW-0862">Zinc</keyword>
<feature type="transmembrane region" description="Helical" evidence="14">
    <location>
        <begin position="108"/>
        <end position="127"/>
    </location>
</feature>
<dbReference type="GO" id="GO:0008237">
    <property type="term" value="F:metallopeptidase activity"/>
    <property type="evidence" value="ECO:0007669"/>
    <property type="project" value="UniProtKB-UniRule"/>
</dbReference>
<evidence type="ECO:0000256" key="9">
    <source>
        <dbReference type="ARBA" id="ARBA00022833"/>
    </source>
</evidence>
<evidence type="ECO:0000256" key="8">
    <source>
        <dbReference type="ARBA" id="ARBA00022801"/>
    </source>
</evidence>
<reference evidence="19 20" key="1">
    <citation type="journal article" date="2019" name="Nat. Microbiol.">
        <title>Mediterranean grassland soil C-N compound turnover is dependent on rainfall and depth, and is mediated by genomically divergent microorganisms.</title>
        <authorList>
            <person name="Diamond S."/>
            <person name="Andeer P.F."/>
            <person name="Li Z."/>
            <person name="Crits-Christoph A."/>
            <person name="Burstein D."/>
            <person name="Anantharaman K."/>
            <person name="Lane K.R."/>
            <person name="Thomas B.C."/>
            <person name="Pan C."/>
            <person name="Northen T.R."/>
            <person name="Banfield J.F."/>
        </authorList>
    </citation>
    <scope>NUCLEOTIDE SEQUENCE [LARGE SCALE GENOMIC DNA]</scope>
    <source>
        <strain evidence="19">NP_2</strain>
    </source>
</reference>
<evidence type="ECO:0000256" key="13">
    <source>
        <dbReference type="ARBA" id="ARBA00023136"/>
    </source>
</evidence>
<evidence type="ECO:0000256" key="7">
    <source>
        <dbReference type="ARBA" id="ARBA00022737"/>
    </source>
</evidence>
<dbReference type="InterPro" id="IPR000644">
    <property type="entry name" value="CBS_dom"/>
</dbReference>
<feature type="transmembrane region" description="Helical" evidence="14">
    <location>
        <begin position="221"/>
        <end position="251"/>
    </location>
</feature>
<keyword evidence="5 14" id="KW-0812">Transmembrane</keyword>
<dbReference type="AlphaFoldDB" id="A0A537LIV9"/>
<evidence type="ECO:0000313" key="19">
    <source>
        <dbReference type="EMBL" id="TMJ07958.1"/>
    </source>
</evidence>
<dbReference type="PANTHER" id="PTHR39188">
    <property type="entry name" value="MEMBRANE-ASSOCIATED ZINC METALLOPROTEASE M50B"/>
    <property type="match status" value="1"/>
</dbReference>
<evidence type="ECO:0000256" key="12">
    <source>
        <dbReference type="ARBA" id="ARBA00023122"/>
    </source>
</evidence>
<dbReference type="Gene3D" id="3.10.580.10">
    <property type="entry name" value="CBS-domain"/>
    <property type="match status" value="2"/>
</dbReference>
<keyword evidence="12 17" id="KW-0129">CBS domain</keyword>
<evidence type="ECO:0000256" key="16">
    <source>
        <dbReference type="PIRSR" id="PIRSR006404-2"/>
    </source>
</evidence>
<dbReference type="GO" id="GO:0046872">
    <property type="term" value="F:metal ion binding"/>
    <property type="evidence" value="ECO:0007669"/>
    <property type="project" value="UniProtKB-UniRule"/>
</dbReference>
<dbReference type="SMART" id="SM00116">
    <property type="entry name" value="CBS"/>
    <property type="match status" value="2"/>
</dbReference>
<evidence type="ECO:0000256" key="6">
    <source>
        <dbReference type="ARBA" id="ARBA00022723"/>
    </source>
</evidence>
<dbReference type="PANTHER" id="PTHR39188:SF3">
    <property type="entry name" value="STAGE IV SPORULATION PROTEIN FB"/>
    <property type="match status" value="1"/>
</dbReference>
<feature type="binding site" evidence="16">
    <location>
        <position position="192"/>
    </location>
    <ligand>
        <name>Zn(2+)</name>
        <dbReference type="ChEBI" id="CHEBI:29105"/>
        <note>catalytic</note>
    </ligand>
</feature>